<name>A0A8D8SVD6_9HEMI</name>
<sequence length="141" mass="16265">MTFKKWPDGSGLSDRLSSPSAGLDCGPDHAKPLFIKQEILTLPSLYILQCLLYVKKNINQFQSFENIHPYSTRHKANLVPIQHRVNAARNGNNYYGILFYNKLPVPIRELPYPAYKIYIEEHLKAKAYYNICEFLTDKDAS</sequence>
<dbReference type="EMBL" id="HBUF01234206">
    <property type="protein sequence ID" value="CAG6674563.1"/>
    <property type="molecule type" value="Transcribed_RNA"/>
</dbReference>
<organism evidence="2">
    <name type="scientific">Cacopsylla melanoneura</name>
    <dbReference type="NCBI Taxonomy" id="428564"/>
    <lineage>
        <taxon>Eukaryota</taxon>
        <taxon>Metazoa</taxon>
        <taxon>Ecdysozoa</taxon>
        <taxon>Arthropoda</taxon>
        <taxon>Hexapoda</taxon>
        <taxon>Insecta</taxon>
        <taxon>Pterygota</taxon>
        <taxon>Neoptera</taxon>
        <taxon>Paraneoptera</taxon>
        <taxon>Hemiptera</taxon>
        <taxon>Sternorrhyncha</taxon>
        <taxon>Psylloidea</taxon>
        <taxon>Psyllidae</taxon>
        <taxon>Psyllinae</taxon>
        <taxon>Cacopsylla</taxon>
    </lineage>
</organism>
<evidence type="ECO:0000256" key="1">
    <source>
        <dbReference type="SAM" id="MobiDB-lite"/>
    </source>
</evidence>
<proteinExistence type="predicted"/>
<feature type="region of interest" description="Disordered" evidence="1">
    <location>
        <begin position="1"/>
        <end position="20"/>
    </location>
</feature>
<dbReference type="EMBL" id="HBUF01234207">
    <property type="protein sequence ID" value="CAG6674564.1"/>
    <property type="molecule type" value="Transcribed_RNA"/>
</dbReference>
<evidence type="ECO:0000313" key="2">
    <source>
        <dbReference type="EMBL" id="CAG6674564.1"/>
    </source>
</evidence>
<dbReference type="AlphaFoldDB" id="A0A8D8SVD6"/>
<protein>
    <submittedName>
        <fullName evidence="2">Uncharacterized protein</fullName>
    </submittedName>
</protein>
<reference evidence="2" key="1">
    <citation type="submission" date="2021-05" db="EMBL/GenBank/DDBJ databases">
        <authorList>
            <person name="Alioto T."/>
            <person name="Alioto T."/>
            <person name="Gomez Garrido J."/>
        </authorList>
    </citation>
    <scope>NUCLEOTIDE SEQUENCE</scope>
</reference>
<accession>A0A8D8SVD6</accession>